<feature type="region of interest" description="Disordered" evidence="1">
    <location>
        <begin position="30"/>
        <end position="52"/>
    </location>
</feature>
<reference evidence="2" key="1">
    <citation type="submission" date="2020-04" db="EMBL/GenBank/DDBJ databases">
        <authorList>
            <person name="Alioto T."/>
            <person name="Alioto T."/>
            <person name="Gomez Garrido J."/>
        </authorList>
    </citation>
    <scope>NUCLEOTIDE SEQUENCE</scope>
    <source>
        <strain evidence="2">A484AB</strain>
    </source>
</reference>
<dbReference type="Proteomes" id="UP001152795">
    <property type="component" value="Unassembled WGS sequence"/>
</dbReference>
<keyword evidence="3" id="KW-1185">Reference proteome</keyword>
<evidence type="ECO:0000313" key="3">
    <source>
        <dbReference type="Proteomes" id="UP001152795"/>
    </source>
</evidence>
<evidence type="ECO:0000313" key="2">
    <source>
        <dbReference type="EMBL" id="CAB3976736.1"/>
    </source>
</evidence>
<evidence type="ECO:0000256" key="1">
    <source>
        <dbReference type="SAM" id="MobiDB-lite"/>
    </source>
</evidence>
<proteinExistence type="predicted"/>
<protein>
    <submittedName>
        <fullName evidence="2">Uncharacterized protein</fullName>
    </submittedName>
</protein>
<name>A0A7D9H6M8_PARCT</name>
<dbReference type="AlphaFoldDB" id="A0A7D9H6M8"/>
<accession>A0A7D9H6M8</accession>
<organism evidence="2 3">
    <name type="scientific">Paramuricea clavata</name>
    <name type="common">Red gorgonian</name>
    <name type="synonym">Violescent sea-whip</name>
    <dbReference type="NCBI Taxonomy" id="317549"/>
    <lineage>
        <taxon>Eukaryota</taxon>
        <taxon>Metazoa</taxon>
        <taxon>Cnidaria</taxon>
        <taxon>Anthozoa</taxon>
        <taxon>Octocorallia</taxon>
        <taxon>Malacalcyonacea</taxon>
        <taxon>Plexauridae</taxon>
        <taxon>Paramuricea</taxon>
    </lineage>
</organism>
<dbReference type="EMBL" id="CACRXK020000010">
    <property type="protein sequence ID" value="CAB3976736.1"/>
    <property type="molecule type" value="Genomic_DNA"/>
</dbReference>
<dbReference type="OrthoDB" id="6022383at2759"/>
<comment type="caution">
    <text evidence="2">The sequence shown here is derived from an EMBL/GenBank/DDBJ whole genome shotgun (WGS) entry which is preliminary data.</text>
</comment>
<sequence length="259" mass="29620">MVLENNWQSLKLEKVRPGVLKLIKIPEKKKPAPHKIKLKKQNDEPKKVEPKKDLHHDNYWKIKENKEEKVDYTVYKDGPSHTVVPHHTKETKSEEYLKHICHPMCKKTCISSCAPGCCAGEHHQNFPLNREGLENMETPSRSSYQPRLSSDVQEKLRSLVSKGMLKHKAPVRKSHCHPLCKKNCLSSCPLSCCSHKDRLKEKCHPLCRKTCLPACPDECCTKKTSQHKLIMKSDEHKVKAVAKVKAKRTCPGLCPDVSN</sequence>
<gene>
    <name evidence="2" type="ORF">PACLA_8A042618</name>
</gene>
<feature type="compositionally biased region" description="Basic and acidic residues" evidence="1">
    <location>
        <begin position="40"/>
        <end position="52"/>
    </location>
</feature>